<feature type="domain" description="Major facilitator superfamily (MFS) profile" evidence="8">
    <location>
        <begin position="8"/>
        <end position="398"/>
    </location>
</feature>
<evidence type="ECO:0000256" key="4">
    <source>
        <dbReference type="ARBA" id="ARBA00022692"/>
    </source>
</evidence>
<keyword evidence="3" id="KW-1003">Cell membrane</keyword>
<proteinExistence type="predicted"/>
<evidence type="ECO:0000256" key="2">
    <source>
        <dbReference type="ARBA" id="ARBA00022448"/>
    </source>
</evidence>
<evidence type="ECO:0000256" key="6">
    <source>
        <dbReference type="ARBA" id="ARBA00023136"/>
    </source>
</evidence>
<feature type="transmembrane region" description="Helical" evidence="7">
    <location>
        <begin position="43"/>
        <end position="65"/>
    </location>
</feature>
<keyword evidence="10" id="KW-1185">Reference proteome</keyword>
<sequence length="420" mass="44194">MAAPLGSNYWKLWTSSALSNLADGVMKVALPLVAIRYTDSPTIIAGLAFAFSLPWLVFALTAGALADRFDRRRLMLVANSARAAFLAVLTIAAAMGAGSIWILYAAALCVGIAETIYDTSSQSILPQVVSRSALSRANGRLYAAELTANQFVGPPLGGFLVAAGFALAFGAPVLLWALAIGMLLLMRGSYGTDHPRTTTMRADIAEGLRFLWSNTLLRVLAIMVGVFNFAGNATFTVLVLYAVGPASAMGLTDPGYGLLLTASALGSVLGSLVAERVEHGLGRSRALILTILGSFVSLATPAFTTNPYIVGAGFFLGGITVSIWNVITVSLRQRITPTRLLGRLNSAYRLVSWGTIPLGALAGGVLAQFLGFPPVFIIMGALTLGLVIGMIWVTDRRMDQAEHDAESVSAEHDAARSAGR</sequence>
<keyword evidence="5 7" id="KW-1133">Transmembrane helix</keyword>
<feature type="transmembrane region" description="Helical" evidence="7">
    <location>
        <begin position="286"/>
        <end position="303"/>
    </location>
</feature>
<dbReference type="InterPro" id="IPR010290">
    <property type="entry name" value="TM_effector"/>
</dbReference>
<feature type="transmembrane region" description="Helical" evidence="7">
    <location>
        <begin position="255"/>
        <end position="274"/>
    </location>
</feature>
<dbReference type="RefSeq" id="WP_271178452.1">
    <property type="nucleotide sequence ID" value="NZ_BAAAJO010000003.1"/>
</dbReference>
<keyword evidence="2" id="KW-0813">Transport</keyword>
<dbReference type="PROSITE" id="PS50850">
    <property type="entry name" value="MFS"/>
    <property type="match status" value="1"/>
</dbReference>
<dbReference type="EMBL" id="BSEN01000015">
    <property type="protein sequence ID" value="GLJ77843.1"/>
    <property type="molecule type" value="Genomic_DNA"/>
</dbReference>
<dbReference type="InterPro" id="IPR036259">
    <property type="entry name" value="MFS_trans_sf"/>
</dbReference>
<evidence type="ECO:0000313" key="9">
    <source>
        <dbReference type="EMBL" id="GLJ77843.1"/>
    </source>
</evidence>
<evidence type="ECO:0000256" key="3">
    <source>
        <dbReference type="ARBA" id="ARBA00022475"/>
    </source>
</evidence>
<comment type="caution">
    <text evidence="9">The sequence shown here is derived from an EMBL/GenBank/DDBJ whole genome shotgun (WGS) entry which is preliminary data.</text>
</comment>
<accession>A0A9W6HDP0</accession>
<dbReference type="Proteomes" id="UP001142372">
    <property type="component" value="Unassembled WGS sequence"/>
</dbReference>
<evidence type="ECO:0000259" key="8">
    <source>
        <dbReference type="PROSITE" id="PS50850"/>
    </source>
</evidence>
<feature type="transmembrane region" description="Helical" evidence="7">
    <location>
        <begin position="375"/>
        <end position="393"/>
    </location>
</feature>
<reference evidence="9" key="2">
    <citation type="submission" date="2023-01" db="EMBL/GenBank/DDBJ databases">
        <authorList>
            <person name="Sun Q."/>
            <person name="Evtushenko L."/>
        </authorList>
    </citation>
    <scope>NUCLEOTIDE SEQUENCE</scope>
    <source>
        <strain evidence="9">VKM Ac-1401</strain>
    </source>
</reference>
<dbReference type="AlphaFoldDB" id="A0A9W6HDP0"/>
<keyword evidence="6 7" id="KW-0472">Membrane</keyword>
<dbReference type="GO" id="GO:0005886">
    <property type="term" value="C:plasma membrane"/>
    <property type="evidence" value="ECO:0007669"/>
    <property type="project" value="UniProtKB-SubCell"/>
</dbReference>
<dbReference type="Gene3D" id="1.20.1250.20">
    <property type="entry name" value="MFS general substrate transporter like domains"/>
    <property type="match status" value="1"/>
</dbReference>
<feature type="transmembrane region" description="Helical" evidence="7">
    <location>
        <begin position="85"/>
        <end position="113"/>
    </location>
</feature>
<organism evidence="9 10">
    <name type="scientific">Leifsonia poae</name>
    <dbReference type="NCBI Taxonomy" id="110933"/>
    <lineage>
        <taxon>Bacteria</taxon>
        <taxon>Bacillati</taxon>
        <taxon>Actinomycetota</taxon>
        <taxon>Actinomycetes</taxon>
        <taxon>Micrococcales</taxon>
        <taxon>Microbacteriaceae</taxon>
        <taxon>Leifsonia</taxon>
    </lineage>
</organism>
<feature type="transmembrane region" description="Helical" evidence="7">
    <location>
        <begin position="159"/>
        <end position="186"/>
    </location>
</feature>
<dbReference type="Pfam" id="PF05977">
    <property type="entry name" value="MFS_3"/>
    <property type="match status" value="1"/>
</dbReference>
<reference evidence="9" key="1">
    <citation type="journal article" date="2014" name="Int. J. Syst. Evol. Microbiol.">
        <title>Complete genome sequence of Corynebacterium casei LMG S-19264T (=DSM 44701T), isolated from a smear-ripened cheese.</title>
        <authorList>
            <consortium name="US DOE Joint Genome Institute (JGI-PGF)"/>
            <person name="Walter F."/>
            <person name="Albersmeier A."/>
            <person name="Kalinowski J."/>
            <person name="Ruckert C."/>
        </authorList>
    </citation>
    <scope>NUCLEOTIDE SEQUENCE</scope>
    <source>
        <strain evidence="9">VKM Ac-1401</strain>
    </source>
</reference>
<comment type="subcellular location">
    <subcellularLocation>
        <location evidence="1">Cell membrane</location>
        <topology evidence="1">Multi-pass membrane protein</topology>
    </subcellularLocation>
</comment>
<name>A0A9W6HDP0_9MICO</name>
<dbReference type="SUPFAM" id="SSF103473">
    <property type="entry name" value="MFS general substrate transporter"/>
    <property type="match status" value="1"/>
</dbReference>
<evidence type="ECO:0000313" key="10">
    <source>
        <dbReference type="Proteomes" id="UP001142372"/>
    </source>
</evidence>
<evidence type="ECO:0000256" key="5">
    <source>
        <dbReference type="ARBA" id="ARBA00022989"/>
    </source>
</evidence>
<protein>
    <submittedName>
        <fullName evidence="9">MFS transporter</fullName>
    </submittedName>
</protein>
<feature type="transmembrane region" description="Helical" evidence="7">
    <location>
        <begin position="309"/>
        <end position="329"/>
    </location>
</feature>
<feature type="transmembrane region" description="Helical" evidence="7">
    <location>
        <begin position="219"/>
        <end position="243"/>
    </location>
</feature>
<dbReference type="CDD" id="cd06173">
    <property type="entry name" value="MFS_MefA_like"/>
    <property type="match status" value="1"/>
</dbReference>
<evidence type="ECO:0000256" key="1">
    <source>
        <dbReference type="ARBA" id="ARBA00004651"/>
    </source>
</evidence>
<dbReference type="PANTHER" id="PTHR23513:SF6">
    <property type="entry name" value="MAJOR FACILITATOR SUPERFAMILY ASSOCIATED DOMAIN-CONTAINING PROTEIN"/>
    <property type="match status" value="1"/>
</dbReference>
<keyword evidence="4 7" id="KW-0812">Transmembrane</keyword>
<dbReference type="InterPro" id="IPR020846">
    <property type="entry name" value="MFS_dom"/>
</dbReference>
<feature type="transmembrane region" description="Helical" evidence="7">
    <location>
        <begin position="350"/>
        <end position="369"/>
    </location>
</feature>
<gene>
    <name evidence="9" type="ORF">GCM10017584_34170</name>
</gene>
<dbReference type="GO" id="GO:0022857">
    <property type="term" value="F:transmembrane transporter activity"/>
    <property type="evidence" value="ECO:0007669"/>
    <property type="project" value="InterPro"/>
</dbReference>
<evidence type="ECO:0000256" key="7">
    <source>
        <dbReference type="SAM" id="Phobius"/>
    </source>
</evidence>
<dbReference type="PANTHER" id="PTHR23513">
    <property type="entry name" value="INTEGRAL MEMBRANE EFFLUX PROTEIN-RELATED"/>
    <property type="match status" value="1"/>
</dbReference>